<proteinExistence type="predicted"/>
<name>A0ABX3F213_ACTNA</name>
<dbReference type="Pfam" id="PF13676">
    <property type="entry name" value="TIR_2"/>
    <property type="match status" value="1"/>
</dbReference>
<reference evidence="3 4" key="1">
    <citation type="submission" date="2016-12" db="EMBL/GenBank/DDBJ databases">
        <title>Genomic comparison of strains in the 'Actinomyces naeslundii' group.</title>
        <authorList>
            <person name="Mughal S.R."/>
            <person name="Do T."/>
            <person name="Gilbert S.C."/>
            <person name="Witherden E.A."/>
            <person name="Didelot X."/>
            <person name="Beighton D."/>
        </authorList>
    </citation>
    <scope>NUCLEOTIDE SEQUENCE [LARGE SCALE GENOMIC DNA]</scope>
    <source>
        <strain evidence="3 4">WE6B-3</strain>
    </source>
</reference>
<dbReference type="EMBL" id="MSKX01000024">
    <property type="protein sequence ID" value="OLO82451.1"/>
    <property type="molecule type" value="Genomic_DNA"/>
</dbReference>
<organism evidence="3 4">
    <name type="scientific">Actinomyces naeslundii</name>
    <dbReference type="NCBI Taxonomy" id="1655"/>
    <lineage>
        <taxon>Bacteria</taxon>
        <taxon>Bacillati</taxon>
        <taxon>Actinomycetota</taxon>
        <taxon>Actinomycetes</taxon>
        <taxon>Actinomycetales</taxon>
        <taxon>Actinomycetaceae</taxon>
        <taxon>Actinomyces</taxon>
    </lineage>
</organism>
<gene>
    <name evidence="3" type="ORF">BKH13_08805</name>
</gene>
<evidence type="ECO:0000256" key="1">
    <source>
        <dbReference type="SAM" id="MobiDB-lite"/>
    </source>
</evidence>
<evidence type="ECO:0000313" key="3">
    <source>
        <dbReference type="EMBL" id="OLO82451.1"/>
    </source>
</evidence>
<dbReference type="InterPro" id="IPR000157">
    <property type="entry name" value="TIR_dom"/>
</dbReference>
<keyword evidence="4" id="KW-1185">Reference proteome</keyword>
<evidence type="ECO:0000259" key="2">
    <source>
        <dbReference type="Pfam" id="PF13676"/>
    </source>
</evidence>
<feature type="compositionally biased region" description="Basic and acidic residues" evidence="1">
    <location>
        <begin position="214"/>
        <end position="235"/>
    </location>
</feature>
<feature type="region of interest" description="Disordered" evidence="1">
    <location>
        <begin position="204"/>
        <end position="241"/>
    </location>
</feature>
<feature type="domain" description="TIR" evidence="2">
    <location>
        <begin position="48"/>
        <end position="134"/>
    </location>
</feature>
<sequence>MKQGNIGNLSVPKKRHSTVAEGELTRDLGQAIIQTLLRDPKKQERLRIFISHSRYDIPKKDKNDINPTGVVSKVRSWIEKTKLADFVDIHDIQPGDDWNKEIVKQVQSGALLMVRTDHYSSREWTQREVLEAKKAEIPVVCLSALTEGEQRGSFLLDHVPTVAYPTSTGHNNQPKKRDPQGKAIVSAINRLIDEALRQSLWHHQEIPQSVNQTQEKEKGAPKEEPDSTHQNDNHGFDVAPAHAPEPLMLTRFLYEHKNKFPNDTHLWLIHPDPPLLPPEHEIMVDLCALASYERSQVHLLTPRTFFAAGGSYGQGEPKLSTSNLALNRPLSEFTLGVSMSQNEDIEALGLRTKHLELVVAEVAQMMLLSGGCITYAGAIGTHIPDLTAAVLKVIRKYIEETKLEQHRLKHDNKDAPQTPIHSGDMFKLTVPCISIRNKKTLKTLVDTAKTFASTGTIQLLDENGIIRPIRNAKPWKNKTHKQTSTTLNKIRKELPRYCDARLVIGGKTIPAAIDPHNGYLGDFPGIIEESLYTVRNKQPLFIAGGFGGAAAILAHLLGISDNIPIAAEATAAIEINRRYKNAITEIRDLYDRQLSGLDDEDLRRLTTTQRASELAGLVIKGIAASK</sequence>
<accession>A0ABX3F213</accession>
<dbReference type="InterPro" id="IPR041160">
    <property type="entry name" value="LD_cluster2"/>
</dbReference>
<evidence type="ECO:0000313" key="4">
    <source>
        <dbReference type="Proteomes" id="UP000186781"/>
    </source>
</evidence>
<dbReference type="Pfam" id="PF18163">
    <property type="entry name" value="LD_cluster2"/>
    <property type="match status" value="1"/>
</dbReference>
<dbReference type="SUPFAM" id="SSF52200">
    <property type="entry name" value="Toll/Interleukin receptor TIR domain"/>
    <property type="match status" value="1"/>
</dbReference>
<dbReference type="Proteomes" id="UP000186781">
    <property type="component" value="Unassembled WGS sequence"/>
</dbReference>
<comment type="caution">
    <text evidence="3">The sequence shown here is derived from an EMBL/GenBank/DDBJ whole genome shotgun (WGS) entry which is preliminary data.</text>
</comment>
<dbReference type="Gene3D" id="3.40.50.10140">
    <property type="entry name" value="Toll/interleukin-1 receptor homology (TIR) domain"/>
    <property type="match status" value="1"/>
</dbReference>
<protein>
    <recommendedName>
        <fullName evidence="2">TIR domain-containing protein</fullName>
    </recommendedName>
</protein>
<dbReference type="InterPro" id="IPR035897">
    <property type="entry name" value="Toll_tir_struct_dom_sf"/>
</dbReference>